<organism evidence="1 2">
    <name type="scientific">Phytophthora fragariae</name>
    <dbReference type="NCBI Taxonomy" id="53985"/>
    <lineage>
        <taxon>Eukaryota</taxon>
        <taxon>Sar</taxon>
        <taxon>Stramenopiles</taxon>
        <taxon>Oomycota</taxon>
        <taxon>Peronosporomycetes</taxon>
        <taxon>Peronosporales</taxon>
        <taxon>Peronosporaceae</taxon>
        <taxon>Phytophthora</taxon>
    </lineage>
</organism>
<reference evidence="1 2" key="1">
    <citation type="submission" date="2018-09" db="EMBL/GenBank/DDBJ databases">
        <title>Genomic investigation of the strawberry pathogen Phytophthora fragariae indicates pathogenicity is determined by transcriptional variation in three key races.</title>
        <authorList>
            <person name="Adams T.M."/>
            <person name="Armitage A.D."/>
            <person name="Sobczyk M.K."/>
            <person name="Bates H.J."/>
            <person name="Dunwell J.M."/>
            <person name="Nellist C.F."/>
            <person name="Harrison R.J."/>
        </authorList>
    </citation>
    <scope>NUCLEOTIDE SEQUENCE [LARGE SCALE GENOMIC DNA]</scope>
    <source>
        <strain evidence="1 2">BC-23</strain>
    </source>
</reference>
<name>A0A6G0P8J5_9STRA</name>
<gene>
    <name evidence="1" type="ORF">PF004_g7887</name>
</gene>
<evidence type="ECO:0000313" key="1">
    <source>
        <dbReference type="EMBL" id="KAE9239581.1"/>
    </source>
</evidence>
<comment type="caution">
    <text evidence="1">The sequence shown here is derived from an EMBL/GenBank/DDBJ whole genome shotgun (WGS) entry which is preliminary data.</text>
</comment>
<evidence type="ECO:0000313" key="2">
    <source>
        <dbReference type="Proteomes" id="UP000476176"/>
    </source>
</evidence>
<dbReference type="AlphaFoldDB" id="A0A6G0P8J5"/>
<dbReference type="EMBL" id="QXGC01000353">
    <property type="protein sequence ID" value="KAE9239581.1"/>
    <property type="molecule type" value="Genomic_DNA"/>
</dbReference>
<dbReference type="Proteomes" id="UP000476176">
    <property type="component" value="Unassembled WGS sequence"/>
</dbReference>
<protein>
    <submittedName>
        <fullName evidence="1">Uncharacterized protein</fullName>
    </submittedName>
</protein>
<accession>A0A6G0P8J5</accession>
<proteinExistence type="predicted"/>
<sequence length="181" mass="20234">MDSATLGVTLRCTHGATQALCGEGLRQDGQRYTGCEAGFTVWSLKVGKKGDEHMVLYRVRNSQSGKKHNILPGALKLPNHFPHSFQTLWCTHGATQALCVKLGRKGVTKWIVCIDQEAEVSTHNHKTMKIIYEPYKCAKQMPLTTKVRHNLGLMIEMKTSTAAISRESSSDVSNWKRNTYD</sequence>